<dbReference type="SMART" id="SM00385">
    <property type="entry name" value="CYCLIN"/>
    <property type="match status" value="2"/>
</dbReference>
<feature type="compositionally biased region" description="Low complexity" evidence="3">
    <location>
        <begin position="444"/>
        <end position="463"/>
    </location>
</feature>
<dbReference type="InterPro" id="IPR036915">
    <property type="entry name" value="Cyclin-like_sf"/>
</dbReference>
<dbReference type="AlphaFoldDB" id="A0A814JRL0"/>
<dbReference type="Pfam" id="PF21797">
    <property type="entry name" value="CycT2-like_C"/>
    <property type="match status" value="1"/>
</dbReference>
<sequence>MQASLSSMATASTSSVASTTVATGPALPKVRFSWIFPADKFASTPSNRDGIPAEEELALRQQAAVFIYELGTNLKVPHYCINTAVVYMHRFYMLNSFKRFTRQRVCAASLFLACKVEECPRTLRDVIENTGKVLRRKKPEELTPEIILQYTDDIVLHENVLLSTLGFSLMVDHPHPIIIKTIQALGGQIQSLPEKTPRELAQTAYYLATKSILLTSFCVKYPPDLIACFCIHLAAAWLKIEIPSPPASTTNATTNGSDTTVADNAPNKRWFHTVNDTFTEKQLGELADEFLVIYEKCPDKIKKKLVYQSERQPQAVLNEGASTSQQQQHSSSSSVSSVASSRPADLADSVVPQGATHVKTESRVNQPPLSQNRPVQPPLPPSSQMVSSDIKREASTPMSYPPSNRPPMPPHHNSSSSSSSSSSARHPPYPHQSTTHYQSHHPHSNNNYNNNNPHSRYPPQQSRPGPPPSNRSSQPPPPNRPSQQQQPLPPPPLHAGDRRHQQPPPHGYDHSSQPPLPPPTSSSSSNRPPYSSQQQPPHGGNHYPNVPMSADSYHQQGPYNRSRPPSLMQGGDKRGYDPSYDPNNPNKRPRPS</sequence>
<dbReference type="Pfam" id="PF00134">
    <property type="entry name" value="Cyclin_N"/>
    <property type="match status" value="1"/>
</dbReference>
<feature type="domain" description="Cyclin-like" evidence="4">
    <location>
        <begin position="65"/>
        <end position="163"/>
    </location>
</feature>
<name>A0A814JRL0_ADIRI</name>
<organism evidence="5 6">
    <name type="scientific">Adineta ricciae</name>
    <name type="common">Rotifer</name>
    <dbReference type="NCBI Taxonomy" id="249248"/>
    <lineage>
        <taxon>Eukaryota</taxon>
        <taxon>Metazoa</taxon>
        <taxon>Spiralia</taxon>
        <taxon>Gnathifera</taxon>
        <taxon>Rotifera</taxon>
        <taxon>Eurotatoria</taxon>
        <taxon>Bdelloidea</taxon>
        <taxon>Adinetida</taxon>
        <taxon>Adinetidae</taxon>
        <taxon>Adineta</taxon>
    </lineage>
</organism>
<feature type="domain" description="Cyclin-like" evidence="4">
    <location>
        <begin position="180"/>
        <end position="292"/>
    </location>
</feature>
<reference evidence="5" key="1">
    <citation type="submission" date="2021-02" db="EMBL/GenBank/DDBJ databases">
        <authorList>
            <person name="Nowell W R."/>
        </authorList>
    </citation>
    <scope>NUCLEOTIDE SEQUENCE</scope>
</reference>
<dbReference type="InterPro" id="IPR043198">
    <property type="entry name" value="Cyclin/Ssn8"/>
</dbReference>
<feature type="compositionally biased region" description="Low complexity" evidence="3">
    <location>
        <begin position="411"/>
        <end position="426"/>
    </location>
</feature>
<dbReference type="Proteomes" id="UP000663828">
    <property type="component" value="Unassembled WGS sequence"/>
</dbReference>
<feature type="compositionally biased region" description="Pro residues" evidence="3">
    <location>
        <begin position="399"/>
        <end position="410"/>
    </location>
</feature>
<keyword evidence="1 2" id="KW-0195">Cyclin</keyword>
<evidence type="ECO:0000256" key="1">
    <source>
        <dbReference type="ARBA" id="ARBA00023127"/>
    </source>
</evidence>
<dbReference type="CDD" id="cd20539">
    <property type="entry name" value="CYCLIN_CCNT_rpt2"/>
    <property type="match status" value="1"/>
</dbReference>
<proteinExistence type="inferred from homology"/>
<feature type="compositionally biased region" description="Low complexity" evidence="3">
    <location>
        <begin position="521"/>
        <end position="537"/>
    </location>
</feature>
<dbReference type="GO" id="GO:0006357">
    <property type="term" value="P:regulation of transcription by RNA polymerase II"/>
    <property type="evidence" value="ECO:0007669"/>
    <property type="project" value="InterPro"/>
</dbReference>
<dbReference type="SUPFAM" id="SSF47954">
    <property type="entry name" value="Cyclin-like"/>
    <property type="match status" value="2"/>
</dbReference>
<dbReference type="EMBL" id="CAJNOR010000940">
    <property type="protein sequence ID" value="CAF1041237.1"/>
    <property type="molecule type" value="Genomic_DNA"/>
</dbReference>
<evidence type="ECO:0000256" key="3">
    <source>
        <dbReference type="SAM" id="MobiDB-lite"/>
    </source>
</evidence>
<accession>A0A814JRL0</accession>
<keyword evidence="6" id="KW-1185">Reference proteome</keyword>
<comment type="similarity">
    <text evidence="2">Belongs to the cyclin family.</text>
</comment>
<dbReference type="PANTHER" id="PTHR10026">
    <property type="entry name" value="CYCLIN"/>
    <property type="match status" value="1"/>
</dbReference>
<gene>
    <name evidence="5" type="ORF">XAT740_LOCUS15274</name>
</gene>
<dbReference type="GO" id="GO:0016538">
    <property type="term" value="F:cyclin-dependent protein serine/threonine kinase regulator activity"/>
    <property type="evidence" value="ECO:0007669"/>
    <property type="project" value="InterPro"/>
</dbReference>
<dbReference type="Gene3D" id="1.10.472.10">
    <property type="entry name" value="Cyclin-like"/>
    <property type="match status" value="2"/>
</dbReference>
<comment type="caution">
    <text evidence="5">The sequence shown here is derived from an EMBL/GenBank/DDBJ whole genome shotgun (WGS) entry which is preliminary data.</text>
</comment>
<protein>
    <recommendedName>
        <fullName evidence="4">Cyclin-like domain-containing protein</fullName>
    </recommendedName>
</protein>
<dbReference type="InterPro" id="IPR013763">
    <property type="entry name" value="Cyclin-like_dom"/>
</dbReference>
<dbReference type="InterPro" id="IPR006671">
    <property type="entry name" value="Cyclin_N"/>
</dbReference>
<evidence type="ECO:0000256" key="2">
    <source>
        <dbReference type="RuleBase" id="RU000383"/>
    </source>
</evidence>
<evidence type="ECO:0000259" key="4">
    <source>
        <dbReference type="SMART" id="SM00385"/>
    </source>
</evidence>
<feature type="region of interest" description="Disordered" evidence="3">
    <location>
        <begin position="318"/>
        <end position="592"/>
    </location>
</feature>
<feature type="compositionally biased region" description="Low complexity" evidence="3">
    <location>
        <begin position="321"/>
        <end position="341"/>
    </location>
</feature>
<feature type="compositionally biased region" description="Pro residues" evidence="3">
    <location>
        <begin position="464"/>
        <end position="480"/>
    </location>
</feature>
<evidence type="ECO:0000313" key="6">
    <source>
        <dbReference type="Proteomes" id="UP000663828"/>
    </source>
</evidence>
<evidence type="ECO:0000313" key="5">
    <source>
        <dbReference type="EMBL" id="CAF1041237.1"/>
    </source>
</evidence>
<feature type="compositionally biased region" description="Polar residues" evidence="3">
    <location>
        <begin position="363"/>
        <end position="374"/>
    </location>
</feature>